<name>A0ABU4VFI8_9PSEU</name>
<dbReference type="Proteomes" id="UP001285352">
    <property type="component" value="Unassembled WGS sequence"/>
</dbReference>
<keyword evidence="1" id="KW-1133">Transmembrane helix</keyword>
<keyword evidence="1" id="KW-0812">Transmembrane</keyword>
<evidence type="ECO:0000256" key="1">
    <source>
        <dbReference type="SAM" id="Phobius"/>
    </source>
</evidence>
<evidence type="ECO:0000313" key="3">
    <source>
        <dbReference type="Proteomes" id="UP001285352"/>
    </source>
</evidence>
<dbReference type="EMBL" id="JAXAVU010000019">
    <property type="protein sequence ID" value="MDX8149899.1"/>
    <property type="molecule type" value="Genomic_DNA"/>
</dbReference>
<sequence>MPVSAVSALQIQDASGVNAALCHPVSSQAAVLGLGSGSHSGNSGVLREAARAVAVIMATVVGLTFLFGFGNVLSLALRLGVPVWVAPLIAPAVDLSILGLLLATRYLALHGASAEALQPLRRFTLFVNAVTLALNVADPLLSGDYGKAAFDTVGPVLLIGWAEVGPGMLRSISLIASSPRAEIAPAEHDQGKLDTIVVGKEDDLYRARQADAEHWLVHMRPISADTLRTELGVGVDCARDLVTALRAEVAAVVSARAEVAAEVSGQVAVAILRVLSTPDLLPVDRAPAGGWGVTAEGMSCRTVALV</sequence>
<accession>A0ABU4VFI8</accession>
<keyword evidence="3" id="KW-1185">Reference proteome</keyword>
<dbReference type="RefSeq" id="WP_319981860.1">
    <property type="nucleotide sequence ID" value="NZ_JAXAVU010000019.1"/>
</dbReference>
<comment type="caution">
    <text evidence="2">The sequence shown here is derived from an EMBL/GenBank/DDBJ whole genome shotgun (WGS) entry which is preliminary data.</text>
</comment>
<protein>
    <recommendedName>
        <fullName evidence="4">DUF2637 domain-containing protein</fullName>
    </recommendedName>
</protein>
<keyword evidence="1" id="KW-0472">Membrane</keyword>
<reference evidence="2 3" key="2">
    <citation type="submission" date="2023-11" db="EMBL/GenBank/DDBJ databases">
        <authorList>
            <person name="Lara A.C."/>
            <person name="Chronakova A."/>
        </authorList>
    </citation>
    <scope>NUCLEOTIDE SEQUENCE [LARGE SCALE GENOMIC DNA]</scope>
    <source>
        <strain evidence="2 3">BCCO 10_0061</strain>
    </source>
</reference>
<evidence type="ECO:0000313" key="2">
    <source>
        <dbReference type="EMBL" id="MDX8149899.1"/>
    </source>
</evidence>
<reference evidence="2 3" key="1">
    <citation type="submission" date="2023-11" db="EMBL/GenBank/DDBJ databases">
        <title>Lentzea sokolovensis, sp. nov., Lentzea kristufkii, sp. nov., and Lentzea miocenensis, sp. nov., rare actinobacteria from Sokolov Coal Basin, Miocene lacustrine sediment, Czech Republic.</title>
        <authorList>
            <person name="Lara A."/>
            <person name="Kotroba L."/>
            <person name="Nouioui I."/>
            <person name="Neumann-Schaal M."/>
            <person name="Mast Y."/>
            <person name="Chronakova A."/>
        </authorList>
    </citation>
    <scope>NUCLEOTIDE SEQUENCE [LARGE SCALE GENOMIC DNA]</scope>
    <source>
        <strain evidence="2 3">BCCO 10_0061</strain>
    </source>
</reference>
<organism evidence="2 3">
    <name type="scientific">Lentzea sokolovensis</name>
    <dbReference type="NCBI Taxonomy" id="3095429"/>
    <lineage>
        <taxon>Bacteria</taxon>
        <taxon>Bacillati</taxon>
        <taxon>Actinomycetota</taxon>
        <taxon>Actinomycetes</taxon>
        <taxon>Pseudonocardiales</taxon>
        <taxon>Pseudonocardiaceae</taxon>
        <taxon>Lentzea</taxon>
    </lineage>
</organism>
<feature type="transmembrane region" description="Helical" evidence="1">
    <location>
        <begin position="83"/>
        <end position="103"/>
    </location>
</feature>
<evidence type="ECO:0008006" key="4">
    <source>
        <dbReference type="Google" id="ProtNLM"/>
    </source>
</evidence>
<feature type="transmembrane region" description="Helical" evidence="1">
    <location>
        <begin position="52"/>
        <end position="77"/>
    </location>
</feature>
<gene>
    <name evidence="2" type="ORF">SK854_47830</name>
</gene>
<proteinExistence type="predicted"/>